<evidence type="ECO:0000256" key="3">
    <source>
        <dbReference type="ARBA" id="ARBA00023163"/>
    </source>
</evidence>
<dbReference type="Pfam" id="PF00440">
    <property type="entry name" value="TetR_N"/>
    <property type="match status" value="1"/>
</dbReference>
<evidence type="ECO:0000259" key="6">
    <source>
        <dbReference type="PROSITE" id="PS50977"/>
    </source>
</evidence>
<feature type="region of interest" description="Disordered" evidence="5">
    <location>
        <begin position="1"/>
        <end position="26"/>
    </location>
</feature>
<protein>
    <submittedName>
        <fullName evidence="7">TetR/AcrR family transcriptional regulator</fullName>
    </submittedName>
</protein>
<keyword evidence="8" id="KW-1185">Reference proteome</keyword>
<dbReference type="SUPFAM" id="SSF46689">
    <property type="entry name" value="Homeodomain-like"/>
    <property type="match status" value="1"/>
</dbReference>
<feature type="DNA-binding region" description="H-T-H motif" evidence="4">
    <location>
        <begin position="51"/>
        <end position="70"/>
    </location>
</feature>
<feature type="domain" description="HTH tetR-type" evidence="6">
    <location>
        <begin position="28"/>
        <end position="88"/>
    </location>
</feature>
<dbReference type="Proteomes" id="UP001501231">
    <property type="component" value="Unassembled WGS sequence"/>
</dbReference>
<dbReference type="PANTHER" id="PTHR30055">
    <property type="entry name" value="HTH-TYPE TRANSCRIPTIONAL REGULATOR RUTR"/>
    <property type="match status" value="1"/>
</dbReference>
<evidence type="ECO:0000256" key="4">
    <source>
        <dbReference type="PROSITE-ProRule" id="PRU00335"/>
    </source>
</evidence>
<dbReference type="PRINTS" id="PR00455">
    <property type="entry name" value="HTHTETR"/>
</dbReference>
<keyword evidence="1" id="KW-0805">Transcription regulation</keyword>
<dbReference type="InterPro" id="IPR050109">
    <property type="entry name" value="HTH-type_TetR-like_transc_reg"/>
</dbReference>
<evidence type="ECO:0000256" key="5">
    <source>
        <dbReference type="SAM" id="MobiDB-lite"/>
    </source>
</evidence>
<dbReference type="InterPro" id="IPR001647">
    <property type="entry name" value="HTH_TetR"/>
</dbReference>
<comment type="caution">
    <text evidence="7">The sequence shown here is derived from an EMBL/GenBank/DDBJ whole genome shotgun (WGS) entry which is preliminary data.</text>
</comment>
<keyword evidence="2 4" id="KW-0238">DNA-binding</keyword>
<dbReference type="Gene3D" id="1.10.357.10">
    <property type="entry name" value="Tetracycline Repressor, domain 2"/>
    <property type="match status" value="1"/>
</dbReference>
<dbReference type="PANTHER" id="PTHR30055:SF234">
    <property type="entry name" value="HTH-TYPE TRANSCRIPTIONAL REGULATOR BETI"/>
    <property type="match status" value="1"/>
</dbReference>
<dbReference type="Gene3D" id="1.10.10.60">
    <property type="entry name" value="Homeodomain-like"/>
    <property type="match status" value="1"/>
</dbReference>
<reference evidence="8" key="1">
    <citation type="journal article" date="2019" name="Int. J. Syst. Evol. Microbiol.">
        <title>The Global Catalogue of Microorganisms (GCM) 10K type strain sequencing project: providing services to taxonomists for standard genome sequencing and annotation.</title>
        <authorList>
            <consortium name="The Broad Institute Genomics Platform"/>
            <consortium name="The Broad Institute Genome Sequencing Center for Infectious Disease"/>
            <person name="Wu L."/>
            <person name="Ma J."/>
        </authorList>
    </citation>
    <scope>NUCLEOTIDE SEQUENCE [LARGE SCALE GENOMIC DNA]</scope>
    <source>
        <strain evidence="8">JCM 3325</strain>
    </source>
</reference>
<keyword evidence="3" id="KW-0804">Transcription</keyword>
<dbReference type="EMBL" id="BAAARW010000024">
    <property type="protein sequence ID" value="GAA2440000.1"/>
    <property type="molecule type" value="Genomic_DNA"/>
</dbReference>
<name>A0ABP5WY68_9ACTN</name>
<accession>A0ABP5WY68</accession>
<evidence type="ECO:0000313" key="7">
    <source>
        <dbReference type="EMBL" id="GAA2440000.1"/>
    </source>
</evidence>
<gene>
    <name evidence="7" type="ORF">GCM10010191_64260</name>
</gene>
<sequence length="240" mass="26746">MTERAIDRDGVRDSGPGRELGLRERKKQETRRRISDIATGLFLMRGFDNVTIADVARTADVSVNTVFNYFKTKEDLFFDRQEEISEQAARAFQERRPGESAAALFRREFLEGLDRNAHQTAFHEGAETWAKTVMDSPALTARQREIGQRAQDELAGRLAEETGAGPDDLAPRMAAAMIFSAQTTLINEIVGRKLAGQSLQEMRAEVYAAVDRVYDLLEHGIGDYAVKPGRPGEEDAPGEK</sequence>
<dbReference type="RefSeq" id="WP_344594050.1">
    <property type="nucleotide sequence ID" value="NZ_BAAARW010000024.1"/>
</dbReference>
<organism evidence="7 8">
    <name type="scientific">Actinomadura vinacea</name>
    <dbReference type="NCBI Taxonomy" id="115336"/>
    <lineage>
        <taxon>Bacteria</taxon>
        <taxon>Bacillati</taxon>
        <taxon>Actinomycetota</taxon>
        <taxon>Actinomycetes</taxon>
        <taxon>Streptosporangiales</taxon>
        <taxon>Thermomonosporaceae</taxon>
        <taxon>Actinomadura</taxon>
    </lineage>
</organism>
<dbReference type="InterPro" id="IPR009057">
    <property type="entry name" value="Homeodomain-like_sf"/>
</dbReference>
<proteinExistence type="predicted"/>
<dbReference type="PROSITE" id="PS50977">
    <property type="entry name" value="HTH_TETR_2"/>
    <property type="match status" value="1"/>
</dbReference>
<evidence type="ECO:0000313" key="8">
    <source>
        <dbReference type="Proteomes" id="UP001501231"/>
    </source>
</evidence>
<evidence type="ECO:0000256" key="2">
    <source>
        <dbReference type="ARBA" id="ARBA00023125"/>
    </source>
</evidence>
<evidence type="ECO:0000256" key="1">
    <source>
        <dbReference type="ARBA" id="ARBA00023015"/>
    </source>
</evidence>